<evidence type="ECO:0000259" key="1">
    <source>
        <dbReference type="Pfam" id="PF08486"/>
    </source>
</evidence>
<dbReference type="Proteomes" id="UP000001505">
    <property type="component" value="Chromosome"/>
</dbReference>
<evidence type="ECO:0000313" key="2">
    <source>
        <dbReference type="EMBL" id="ADI38327.1"/>
    </source>
</evidence>
<accession>D6YW16</accession>
<dbReference type="InterPro" id="IPR013693">
    <property type="entry name" value="SpoIID/LytB_N"/>
</dbReference>
<dbReference type="KEGG" id="wch:wcw_0967"/>
<dbReference type="RefSeq" id="WP_013182041.1">
    <property type="nucleotide sequence ID" value="NC_014225.1"/>
</dbReference>
<dbReference type="AlphaFoldDB" id="D6YW16"/>
<keyword evidence="3" id="KW-1185">Reference proteome</keyword>
<dbReference type="OrthoDB" id="20877at2"/>
<dbReference type="eggNOG" id="COG2385">
    <property type="taxonomic scope" value="Bacteria"/>
</dbReference>
<organism evidence="2 3">
    <name type="scientific">Waddlia chondrophila (strain ATCC VR-1470 / WSU 86-1044)</name>
    <dbReference type="NCBI Taxonomy" id="716544"/>
    <lineage>
        <taxon>Bacteria</taxon>
        <taxon>Pseudomonadati</taxon>
        <taxon>Chlamydiota</taxon>
        <taxon>Chlamydiia</taxon>
        <taxon>Parachlamydiales</taxon>
        <taxon>Waddliaceae</taxon>
        <taxon>Waddlia</taxon>
    </lineage>
</organism>
<name>D6YW16_WADCW</name>
<dbReference type="STRING" id="716544.wcw_0967"/>
<evidence type="ECO:0000313" key="3">
    <source>
        <dbReference type="Proteomes" id="UP000001505"/>
    </source>
</evidence>
<dbReference type="HOGENOM" id="CLU_089575_0_0_0"/>
<dbReference type="Pfam" id="PF08486">
    <property type="entry name" value="SpoIID"/>
    <property type="match status" value="1"/>
</dbReference>
<feature type="domain" description="Sporulation stage II protein D amidase enhancer LytB N-terminal" evidence="1">
    <location>
        <begin position="130"/>
        <end position="217"/>
    </location>
</feature>
<gene>
    <name evidence="2" type="ordered locus">wcw_0967</name>
</gene>
<reference evidence="2 3" key="1">
    <citation type="journal article" date="2010" name="PLoS ONE">
        <title>The Waddlia genome: a window into chlamydial biology.</title>
        <authorList>
            <person name="Bertelli C."/>
            <person name="Collyn F."/>
            <person name="Croxatto A."/>
            <person name="Ruckert C."/>
            <person name="Polkinghorne A."/>
            <person name="Kebbi-Beghdadi C."/>
            <person name="Goesmann A."/>
            <person name="Vaughan L."/>
            <person name="Greub G."/>
        </authorList>
    </citation>
    <scope>NUCLEOTIDE SEQUENCE [LARGE SCALE GENOMIC DNA]</scope>
    <source>
        <strain evidence="3">ATCC VR-1470 / WSU 86-1044</strain>
    </source>
</reference>
<proteinExistence type="predicted"/>
<dbReference type="EMBL" id="CP001928">
    <property type="protein sequence ID" value="ADI38327.1"/>
    <property type="molecule type" value="Genomic_DNA"/>
</dbReference>
<protein>
    <recommendedName>
        <fullName evidence="1">Sporulation stage II protein D amidase enhancer LytB N-terminal domain-containing protein</fullName>
    </recommendedName>
</protein>
<sequence length="280" mass="30653">MILRAWLLVVALLPFAASVEAGFLSNMRNIFVKHQHPVPAIDVLVVNDKPSAMIEVSGKYQLYNPHTKSLISKRYIGKKKLMQTDSSGLKWGEGFPGIFQLTIIPEDPSVGVSIDGVAYKGNVTVYDIGGSISIVNRVPIEEFLKSTLPRMYSEPMPEEAMAAIAIVARTNTYYFSCNPKSKFWSIDAAQVGYEGVESQNPSSPMDQAVSSTRHMILSQTGAYEGKITPFPAQWKEGHGAHSGSSSRIMLYEAEDIARTGGHAAQILSKAFPGSHIELIY</sequence>